<evidence type="ECO:0000256" key="1">
    <source>
        <dbReference type="SAM" id="MobiDB-lite"/>
    </source>
</evidence>
<comment type="caution">
    <text evidence="2">The sequence shown here is derived from an EMBL/GenBank/DDBJ whole genome shotgun (WGS) entry which is preliminary data.</text>
</comment>
<gene>
    <name evidence="2" type="ORF">GWI33_000927</name>
</gene>
<reference evidence="2" key="1">
    <citation type="submission" date="2020-08" db="EMBL/GenBank/DDBJ databases">
        <title>Genome sequencing and assembly of the red palm weevil Rhynchophorus ferrugineus.</title>
        <authorList>
            <person name="Dias G.B."/>
            <person name="Bergman C.M."/>
            <person name="Manee M."/>
        </authorList>
    </citation>
    <scope>NUCLEOTIDE SEQUENCE</scope>
    <source>
        <strain evidence="2">AA-2017</strain>
        <tissue evidence="2">Whole larva</tissue>
    </source>
</reference>
<name>A0A834HNF0_RHYFE</name>
<protein>
    <submittedName>
        <fullName evidence="2">Uncharacterized protein</fullName>
    </submittedName>
</protein>
<evidence type="ECO:0000313" key="2">
    <source>
        <dbReference type="EMBL" id="KAF7263902.1"/>
    </source>
</evidence>
<dbReference type="AlphaFoldDB" id="A0A834HNF0"/>
<feature type="compositionally biased region" description="Low complexity" evidence="1">
    <location>
        <begin position="129"/>
        <end position="139"/>
    </location>
</feature>
<evidence type="ECO:0000313" key="3">
    <source>
        <dbReference type="Proteomes" id="UP000625711"/>
    </source>
</evidence>
<feature type="compositionally biased region" description="Acidic residues" evidence="1">
    <location>
        <begin position="116"/>
        <end position="128"/>
    </location>
</feature>
<feature type="region of interest" description="Disordered" evidence="1">
    <location>
        <begin position="116"/>
        <end position="146"/>
    </location>
</feature>
<dbReference type="EMBL" id="JAACXV010018768">
    <property type="protein sequence ID" value="KAF7263902.1"/>
    <property type="molecule type" value="Genomic_DNA"/>
</dbReference>
<accession>A0A834HNF0</accession>
<dbReference type="Proteomes" id="UP000625711">
    <property type="component" value="Unassembled WGS sequence"/>
</dbReference>
<sequence>MDLDKINCLNLESEHINNLVRLIYGEERWANTGLVERTLQKIRLIVFLMYGFIRKNCTLDQFLFQVTPPIICLKPIISEENGLVISLGPANKSGYSVPFHLYNIPYFVIYLDTNEDSETDSSEDDSEFSSENSNGGSRENSNKNFQ</sequence>
<proteinExistence type="predicted"/>
<organism evidence="2 3">
    <name type="scientific">Rhynchophorus ferrugineus</name>
    <name type="common">Red palm weevil</name>
    <name type="synonym">Curculio ferrugineus</name>
    <dbReference type="NCBI Taxonomy" id="354439"/>
    <lineage>
        <taxon>Eukaryota</taxon>
        <taxon>Metazoa</taxon>
        <taxon>Ecdysozoa</taxon>
        <taxon>Arthropoda</taxon>
        <taxon>Hexapoda</taxon>
        <taxon>Insecta</taxon>
        <taxon>Pterygota</taxon>
        <taxon>Neoptera</taxon>
        <taxon>Endopterygota</taxon>
        <taxon>Coleoptera</taxon>
        <taxon>Polyphaga</taxon>
        <taxon>Cucujiformia</taxon>
        <taxon>Curculionidae</taxon>
        <taxon>Dryophthorinae</taxon>
        <taxon>Rhynchophorus</taxon>
    </lineage>
</organism>
<keyword evidence="3" id="KW-1185">Reference proteome</keyword>